<organism evidence="1 2">
    <name type="scientific">Melastoma candidum</name>
    <dbReference type="NCBI Taxonomy" id="119954"/>
    <lineage>
        <taxon>Eukaryota</taxon>
        <taxon>Viridiplantae</taxon>
        <taxon>Streptophyta</taxon>
        <taxon>Embryophyta</taxon>
        <taxon>Tracheophyta</taxon>
        <taxon>Spermatophyta</taxon>
        <taxon>Magnoliopsida</taxon>
        <taxon>eudicotyledons</taxon>
        <taxon>Gunneridae</taxon>
        <taxon>Pentapetalae</taxon>
        <taxon>rosids</taxon>
        <taxon>malvids</taxon>
        <taxon>Myrtales</taxon>
        <taxon>Melastomataceae</taxon>
        <taxon>Melastomatoideae</taxon>
        <taxon>Melastomateae</taxon>
        <taxon>Melastoma</taxon>
    </lineage>
</organism>
<dbReference type="Proteomes" id="UP001057402">
    <property type="component" value="Chromosome 2"/>
</dbReference>
<dbReference type="EMBL" id="CM042881">
    <property type="protein sequence ID" value="KAI4387485.1"/>
    <property type="molecule type" value="Genomic_DNA"/>
</dbReference>
<accession>A0ACB9S991</accession>
<evidence type="ECO:0000313" key="1">
    <source>
        <dbReference type="EMBL" id="KAI4387485.1"/>
    </source>
</evidence>
<protein>
    <submittedName>
        <fullName evidence="1">Uncharacterized protein</fullName>
    </submittedName>
</protein>
<keyword evidence="2" id="KW-1185">Reference proteome</keyword>
<reference evidence="2" key="1">
    <citation type="journal article" date="2023" name="Front. Plant Sci.">
        <title>Chromosomal-level genome assembly of Melastoma candidum provides insights into trichome evolution.</title>
        <authorList>
            <person name="Zhong Y."/>
            <person name="Wu W."/>
            <person name="Sun C."/>
            <person name="Zou P."/>
            <person name="Liu Y."/>
            <person name="Dai S."/>
            <person name="Zhou R."/>
        </authorList>
    </citation>
    <scope>NUCLEOTIDE SEQUENCE [LARGE SCALE GENOMIC DNA]</scope>
</reference>
<sequence length="207" mass="22779">MDWFSWLSRTGLDPSLVYDYGLAFSNNELEEEDIPYLDHSFLQSMGISIAKHRLEILKLARKHHRKAPSLVAVPVSRLVLAIRGMKRKLGEYVRVWAGCEGPSAIVVVRTKGGGYYGTSAWRRSGSGGSSGTNKLKRNRRTSGGGGTQGRLLLTDGSDSGAELTIFAAKKEGKLGEIDDPEDDDGYWDAAGVEEVRWDAMFKDLKPT</sequence>
<comment type="caution">
    <text evidence="1">The sequence shown here is derived from an EMBL/GenBank/DDBJ whole genome shotgun (WGS) entry which is preliminary data.</text>
</comment>
<gene>
    <name evidence="1" type="ORF">MLD38_005313</name>
</gene>
<evidence type="ECO:0000313" key="2">
    <source>
        <dbReference type="Proteomes" id="UP001057402"/>
    </source>
</evidence>
<name>A0ACB9S991_9MYRT</name>
<proteinExistence type="predicted"/>